<dbReference type="InterPro" id="IPR006311">
    <property type="entry name" value="TAT_signal"/>
</dbReference>
<dbReference type="PIRSF" id="PIRSF036389">
    <property type="entry name" value="IOR_B"/>
    <property type="match status" value="1"/>
</dbReference>
<dbReference type="InterPro" id="IPR000674">
    <property type="entry name" value="Ald_Oxase/Xan_DH_a/b"/>
</dbReference>
<dbReference type="PANTHER" id="PTHR47495:SF2">
    <property type="entry name" value="ALDEHYDE DEHYDROGENASE"/>
    <property type="match status" value="1"/>
</dbReference>
<dbReference type="Gene3D" id="3.90.1170.50">
    <property type="entry name" value="Aldehyde oxidase/xanthine dehydrogenase, a/b hammerhead"/>
    <property type="match status" value="1"/>
</dbReference>
<keyword evidence="1" id="KW-1133">Transmembrane helix</keyword>
<dbReference type="AlphaFoldDB" id="A0A369TRJ7"/>
<keyword evidence="4" id="KW-1185">Reference proteome</keyword>
<dbReference type="PROSITE" id="PS51318">
    <property type="entry name" value="TAT"/>
    <property type="match status" value="1"/>
</dbReference>
<comment type="caution">
    <text evidence="3">The sequence shown here is derived from an EMBL/GenBank/DDBJ whole genome shotgun (WGS) entry which is preliminary data.</text>
</comment>
<dbReference type="InterPro" id="IPR008274">
    <property type="entry name" value="AldOxase/xan_DH_MoCoBD1"/>
</dbReference>
<dbReference type="OrthoDB" id="9767994at2"/>
<dbReference type="EMBL" id="QPMK01000003">
    <property type="protein sequence ID" value="RDD67055.1"/>
    <property type="molecule type" value="Genomic_DNA"/>
</dbReference>
<evidence type="ECO:0000256" key="1">
    <source>
        <dbReference type="SAM" id="Phobius"/>
    </source>
</evidence>
<sequence length="746" mass="79012">MSRIGKIARRTFLVGAVAVAGGVAFGVWAVRKPAPNPLRPADGETALSPFVVIDAEGVTLVAPRAEMGQGVHTTWAALIAEELDVDWQEIRVIHGPAATAYYNHAMLAEGLPNKGYDASAFQEALGETLGGVGKLLDLQVTGGSTSMKDGFERMRVAGAAARETLKLAAAERLGVDAATLSTEAGAVVTADGTRLPYAELAEAAAGIDPPNVILRDPADWRYLGQTLPRVDMVGKATGTAEFAIDIRLPGMKFASLRMNPHLGGAMRSYDSRDAKKMPGVLRVVDLGTGVAVIADNTWLAMKALEAIEVDWEPATYPADMDGLRAAVVAGFDAAPNSTMRDDGDAGTLPEGAQEITAEYEVPYLAHATMEPMNATALITADGLELWSGNQAPTFVQAACADAAGLSADRVTVHTPYMGGGFGRRGELDFSVLATRVAMALPGVPVQTTWSREEDMTHDFYRPLAMARMRGAVRDGTAVLLDAQVSAPSTSQQALNRWVGFAPGGPDKVHVEGLFNQPYGIPNYRVRGHLADLSVPIGFWRSVGNSYNGFFHESFADEMAHAAGADPLEFRLALTRDEYEPAWDCLRSVQEMSGWTGDTPDGTGRGVALCYSFGTPVAQVIEVTDEDGAIRIARAWIACDVGTALDPGNIEAQMSGGLIYGLSAAVMGEITFAEGRVEQRNFPDYNALRMHNTPEIAVRVLAGGGKLGGVGEPGTPPAAPALANAVFDLTGQRARTLPLAKQFKFIT</sequence>
<keyword evidence="1" id="KW-0472">Membrane</keyword>
<proteinExistence type="predicted"/>
<dbReference type="InterPro" id="IPR037165">
    <property type="entry name" value="AldOxase/xan_DH_Mopterin-bd_sf"/>
</dbReference>
<dbReference type="Pfam" id="PF20256">
    <property type="entry name" value="MoCoBD_2"/>
    <property type="match status" value="1"/>
</dbReference>
<reference evidence="3 4" key="1">
    <citation type="submission" date="2018-07" db="EMBL/GenBank/DDBJ databases">
        <title>Thalassococcus profundi sp. nov., a marine bacterium isolated from deep seawater of Okinawa Trough.</title>
        <authorList>
            <person name="Yu M."/>
        </authorList>
    </citation>
    <scope>NUCLEOTIDE SEQUENCE [LARGE SCALE GENOMIC DNA]</scope>
    <source>
        <strain evidence="3 4">WRAS1</strain>
    </source>
</reference>
<accession>A0A369TRJ7</accession>
<evidence type="ECO:0000313" key="3">
    <source>
        <dbReference type="EMBL" id="RDD67055.1"/>
    </source>
</evidence>
<protein>
    <submittedName>
        <fullName evidence="3">Xanthine dehydrogenase family protein molybdopterin-binding subunit</fullName>
    </submittedName>
</protein>
<keyword evidence="1" id="KW-0812">Transmembrane</keyword>
<evidence type="ECO:0000259" key="2">
    <source>
        <dbReference type="SMART" id="SM01008"/>
    </source>
</evidence>
<dbReference type="Gene3D" id="3.30.365.10">
    <property type="entry name" value="Aldehyde oxidase/xanthine dehydrogenase, molybdopterin binding domain"/>
    <property type="match status" value="4"/>
</dbReference>
<dbReference type="InterPro" id="IPR046867">
    <property type="entry name" value="AldOxase/xan_DH_MoCoBD2"/>
</dbReference>
<dbReference type="Proteomes" id="UP000253977">
    <property type="component" value="Unassembled WGS sequence"/>
</dbReference>
<evidence type="ECO:0000313" key="4">
    <source>
        <dbReference type="Proteomes" id="UP000253977"/>
    </source>
</evidence>
<dbReference type="PANTHER" id="PTHR47495">
    <property type="entry name" value="ALDEHYDE DEHYDROGENASE"/>
    <property type="match status" value="1"/>
</dbReference>
<dbReference type="SMART" id="SM01008">
    <property type="entry name" value="Ald_Xan_dh_C"/>
    <property type="match status" value="1"/>
</dbReference>
<dbReference type="InterPro" id="IPR012368">
    <property type="entry name" value="OxRdtase_Mopterin-bd_su_IorB"/>
</dbReference>
<name>A0A369TRJ7_9RHOB</name>
<gene>
    <name evidence="3" type="ORF">DU478_04750</name>
</gene>
<dbReference type="InterPro" id="IPR052516">
    <property type="entry name" value="N-heterocyclic_Hydroxylase"/>
</dbReference>
<feature type="domain" description="Aldehyde oxidase/xanthine dehydrogenase a/b hammerhead" evidence="2">
    <location>
        <begin position="237"/>
        <end position="315"/>
    </location>
</feature>
<feature type="transmembrane region" description="Helical" evidence="1">
    <location>
        <begin position="12"/>
        <end position="30"/>
    </location>
</feature>
<dbReference type="Pfam" id="PF02738">
    <property type="entry name" value="MoCoBD_1"/>
    <property type="match status" value="1"/>
</dbReference>
<dbReference type="GO" id="GO:0016491">
    <property type="term" value="F:oxidoreductase activity"/>
    <property type="evidence" value="ECO:0007669"/>
    <property type="project" value="InterPro"/>
</dbReference>
<organism evidence="3 4">
    <name type="scientific">Thalassococcus profundi</name>
    <dbReference type="NCBI Taxonomy" id="2282382"/>
    <lineage>
        <taxon>Bacteria</taxon>
        <taxon>Pseudomonadati</taxon>
        <taxon>Pseudomonadota</taxon>
        <taxon>Alphaproteobacteria</taxon>
        <taxon>Rhodobacterales</taxon>
        <taxon>Roseobacteraceae</taxon>
        <taxon>Thalassococcus</taxon>
    </lineage>
</organism>
<dbReference type="RefSeq" id="WP_114509804.1">
    <property type="nucleotide sequence ID" value="NZ_QPMK01000003.1"/>
</dbReference>
<dbReference type="SUPFAM" id="SSF56003">
    <property type="entry name" value="Molybdenum cofactor-binding domain"/>
    <property type="match status" value="2"/>
</dbReference>